<dbReference type="Proteomes" id="UP000190890">
    <property type="component" value="Unassembled WGS sequence"/>
</dbReference>
<evidence type="ECO:0000256" key="4">
    <source>
        <dbReference type="RuleBase" id="RU003690"/>
    </source>
</evidence>
<dbReference type="InterPro" id="IPR033132">
    <property type="entry name" value="GH_1_N_CS"/>
</dbReference>
<dbReference type="InterPro" id="IPR017853">
    <property type="entry name" value="GH"/>
</dbReference>
<dbReference type="Pfam" id="PF00232">
    <property type="entry name" value="Glyco_hydro_1"/>
    <property type="match status" value="1"/>
</dbReference>
<proteinExistence type="inferred from homology"/>
<dbReference type="AlphaFoldDB" id="A0A1S8TY18"/>
<dbReference type="OrthoDB" id="2339329at2"/>
<accession>A0A1S8TY18</accession>
<keyword evidence="6" id="KW-1185">Reference proteome</keyword>
<keyword evidence="2 5" id="KW-0378">Hydrolase</keyword>
<dbReference type="GO" id="GO:0008706">
    <property type="term" value="F:6-phospho-beta-glucosidase activity"/>
    <property type="evidence" value="ECO:0007669"/>
    <property type="project" value="UniProtKB-EC"/>
</dbReference>
<keyword evidence="3 5" id="KW-0326">Glycosidase</keyword>
<dbReference type="EC" id="3.2.1.86" evidence="5"/>
<evidence type="ECO:0000256" key="2">
    <source>
        <dbReference type="ARBA" id="ARBA00022801"/>
    </source>
</evidence>
<dbReference type="PROSITE" id="PS00653">
    <property type="entry name" value="GLYCOSYL_HYDROL_F1_2"/>
    <property type="match status" value="1"/>
</dbReference>
<dbReference type="Gene3D" id="3.20.20.80">
    <property type="entry name" value="Glycosidases"/>
    <property type="match status" value="1"/>
</dbReference>
<comment type="similarity">
    <text evidence="1 4">Belongs to the glycosyl hydrolase 1 family.</text>
</comment>
<dbReference type="PRINTS" id="PR00131">
    <property type="entry name" value="GLHYDRLASE1"/>
</dbReference>
<evidence type="ECO:0000256" key="3">
    <source>
        <dbReference type="ARBA" id="ARBA00023295"/>
    </source>
</evidence>
<dbReference type="GO" id="GO:0005829">
    <property type="term" value="C:cytosol"/>
    <property type="evidence" value="ECO:0007669"/>
    <property type="project" value="TreeGrafter"/>
</dbReference>
<dbReference type="PANTHER" id="PTHR10353:SF136">
    <property type="entry name" value="ARYL-PHOSPHO-BETA-D-GLUCOSIDASE BGLC"/>
    <property type="match status" value="1"/>
</dbReference>
<evidence type="ECO:0000313" key="5">
    <source>
        <dbReference type="EMBL" id="OOM82587.1"/>
    </source>
</evidence>
<dbReference type="EMBL" id="LZZM01000003">
    <property type="protein sequence ID" value="OOM82587.1"/>
    <property type="molecule type" value="Genomic_DNA"/>
</dbReference>
<evidence type="ECO:0000313" key="6">
    <source>
        <dbReference type="Proteomes" id="UP000190890"/>
    </source>
</evidence>
<dbReference type="GO" id="GO:0016052">
    <property type="term" value="P:carbohydrate catabolic process"/>
    <property type="evidence" value="ECO:0007669"/>
    <property type="project" value="TreeGrafter"/>
</dbReference>
<protein>
    <submittedName>
        <fullName evidence="5">Aryl-phospho-beta-D-glucosidase BglC</fullName>
        <ecNumber evidence="5">3.2.1.86</ecNumber>
    </submittedName>
</protein>
<reference evidence="5 6" key="1">
    <citation type="submission" date="2016-05" db="EMBL/GenBank/DDBJ databases">
        <title>Microbial solvent formation.</title>
        <authorList>
            <person name="Poehlein A."/>
            <person name="Montoya Solano J.D."/>
            <person name="Flitsch S."/>
            <person name="Krabben P."/>
            <person name="Duerre P."/>
            <person name="Daniel R."/>
        </authorList>
    </citation>
    <scope>NUCLEOTIDE SEQUENCE [LARGE SCALE GENOMIC DNA]</scope>
    <source>
        <strain evidence="5 6">DSM 2619</strain>
    </source>
</reference>
<dbReference type="RefSeq" id="WP_077845376.1">
    <property type="nucleotide sequence ID" value="NZ_LZZM01000003.1"/>
</dbReference>
<dbReference type="FunFam" id="3.20.20.80:FF:000004">
    <property type="entry name" value="Beta-glucosidase 6-phospho-beta-glucosidase"/>
    <property type="match status" value="1"/>
</dbReference>
<organism evidence="5 6">
    <name type="scientific">Clostridium puniceum</name>
    <dbReference type="NCBI Taxonomy" id="29367"/>
    <lineage>
        <taxon>Bacteria</taxon>
        <taxon>Bacillati</taxon>
        <taxon>Bacillota</taxon>
        <taxon>Clostridia</taxon>
        <taxon>Eubacteriales</taxon>
        <taxon>Clostridiaceae</taxon>
        <taxon>Clostridium</taxon>
    </lineage>
</organism>
<sequence>MKLENLNKFPDNFLWGASTSAFQVEGAYLEDGKGLSSVDTRKIPEGITDTKVASDHYHRYKEDVALMAELGLKSYRFSISWPRIYPDASGKVNEAGLKFYDDLINELIEYNIEPLITIYHFDVPKALTDEFGGFASRKCIDYYVEYAKTLFKHFGDRVNKWITINEQLMDMFNPDFSGTRGVDGEGSMKLTYQISHHMSLAEKKVMAACHEMLPNAKIGPVNCFQVVYPATSKPEDVVAAFDAEEILSYMLLDVSVKGEYPKYVWNYLEERGIAPEMLEGDEEILKSTKPDFIGLNYYFSLCVEARNSKDKNENLPPFWKYDKFDVVDNKFFRSSEWMIHGTDPVGLRLILRKIYTRYNLPIIITENGYAQSEVLEEGDIVNDDYRINYIREHLKQCKLAISEGVELLGYCPWSFIDILSGRQGFSKRYGLVYVNRDEHDLKDLRRIKKKSFHWYKNVIKTNGKSLYE</sequence>
<dbReference type="InterPro" id="IPR001360">
    <property type="entry name" value="Glyco_hydro_1"/>
</dbReference>
<comment type="caution">
    <text evidence="5">The sequence shown here is derived from an EMBL/GenBank/DDBJ whole genome shotgun (WGS) entry which is preliminary data.</text>
</comment>
<dbReference type="SUPFAM" id="SSF51445">
    <property type="entry name" value="(Trans)glycosidases"/>
    <property type="match status" value="1"/>
</dbReference>
<dbReference type="STRING" id="29367.CLPUN_00390"/>
<gene>
    <name evidence="5" type="primary">bglC_1</name>
    <name evidence="5" type="ORF">CLPUN_00390</name>
</gene>
<name>A0A1S8TY18_9CLOT</name>
<dbReference type="PANTHER" id="PTHR10353">
    <property type="entry name" value="GLYCOSYL HYDROLASE"/>
    <property type="match status" value="1"/>
</dbReference>
<evidence type="ECO:0000256" key="1">
    <source>
        <dbReference type="ARBA" id="ARBA00010838"/>
    </source>
</evidence>